<dbReference type="Gene3D" id="1.25.40.10">
    <property type="entry name" value="Tetratricopeptide repeat domain"/>
    <property type="match status" value="2"/>
</dbReference>
<dbReference type="AlphaFoldDB" id="A0AAU7XF02"/>
<dbReference type="PANTHER" id="PTHR45011">
    <property type="entry name" value="DAP3-BINDING CELL DEATH ENHANCER 1"/>
    <property type="match status" value="1"/>
</dbReference>
<dbReference type="InterPro" id="IPR011990">
    <property type="entry name" value="TPR-like_helical_dom_sf"/>
</dbReference>
<dbReference type="EMBL" id="CP158568">
    <property type="protein sequence ID" value="XBY46410.1"/>
    <property type="molecule type" value="Genomic_DNA"/>
</dbReference>
<dbReference type="SUPFAM" id="SSF81901">
    <property type="entry name" value="HCP-like"/>
    <property type="match status" value="1"/>
</dbReference>
<dbReference type="PANTHER" id="PTHR45011:SF1">
    <property type="entry name" value="DAP3-BINDING CELL DEATH ENHANCER 1"/>
    <property type="match status" value="1"/>
</dbReference>
<dbReference type="SMART" id="SM00671">
    <property type="entry name" value="SEL1"/>
    <property type="match status" value="5"/>
</dbReference>
<reference evidence="1" key="1">
    <citation type="submission" date="2024-06" db="EMBL/GenBank/DDBJ databases">
        <title>Methylostella associata gen. nov., sp. nov., a novel Ancalomicrobiaceae-affiliated facultatively methylotrophic bacteria that feed on methanotrophs of the genus Methylococcus.</title>
        <authorList>
            <person name="Saltykova V."/>
            <person name="Danilova O.V."/>
            <person name="Oshkin I.Y."/>
            <person name="Belova S.E."/>
            <person name="Pimenov N.V."/>
            <person name="Dedysh S.N."/>
        </authorList>
    </citation>
    <scope>NUCLEOTIDE SEQUENCE</scope>
    <source>
        <strain evidence="1">S20</strain>
    </source>
</reference>
<proteinExistence type="predicted"/>
<name>A0AAU7XF02_9HYPH</name>
<dbReference type="RefSeq" id="WP_407051506.1">
    <property type="nucleotide sequence ID" value="NZ_CP158568.1"/>
</dbReference>
<dbReference type="InterPro" id="IPR052748">
    <property type="entry name" value="ISR_Activator"/>
</dbReference>
<gene>
    <name evidence="1" type="ORF">ABS361_09445</name>
</gene>
<dbReference type="KEGG" id="mflg:ABS361_09445"/>
<dbReference type="InterPro" id="IPR006597">
    <property type="entry name" value="Sel1-like"/>
</dbReference>
<accession>A0AAU7XF02</accession>
<sequence>MPPPTASVDDQLARAKALSEAGNHDAALAIWGPLAHQGVGRAANNIAACFLDGLGVERDPALALQWLEAAAKAGDPVGQRNYATALFQGVGGTDDPAGAYEWYGKAAKAGDAQAQDMLSWMLLEGEVAPYDPAGAKAWAHKAASAGIGPSMTRLGLIFHHALGVERDAEAAVKWWTKAVEAGDADGAAMLGAAHFLGQGIDRDPARALVLLILARRFGSTLADAYRPAVEAALDAPSRERASELAADIAARPPWADLEAPR</sequence>
<evidence type="ECO:0000313" key="1">
    <source>
        <dbReference type="EMBL" id="XBY46410.1"/>
    </source>
</evidence>
<organism evidence="1">
    <name type="scientific">Methyloraptor flagellatus</name>
    <dbReference type="NCBI Taxonomy" id="3162530"/>
    <lineage>
        <taxon>Bacteria</taxon>
        <taxon>Pseudomonadati</taxon>
        <taxon>Pseudomonadota</taxon>
        <taxon>Alphaproteobacteria</taxon>
        <taxon>Hyphomicrobiales</taxon>
        <taxon>Ancalomicrobiaceae</taxon>
        <taxon>Methyloraptor</taxon>
    </lineage>
</organism>
<protein>
    <submittedName>
        <fullName evidence="1">Tetratricopeptide repeat protein</fullName>
    </submittedName>
</protein>
<dbReference type="Pfam" id="PF08238">
    <property type="entry name" value="Sel1"/>
    <property type="match status" value="5"/>
</dbReference>